<organism evidence="1 2">
    <name type="scientific">Streptomyces albidochromogenes</name>
    <dbReference type="NCBI Taxonomy" id="329524"/>
    <lineage>
        <taxon>Bacteria</taxon>
        <taxon>Bacillati</taxon>
        <taxon>Actinomycetota</taxon>
        <taxon>Actinomycetes</taxon>
        <taxon>Kitasatosporales</taxon>
        <taxon>Streptomycetaceae</taxon>
        <taxon>Streptomyces</taxon>
    </lineage>
</organism>
<gene>
    <name evidence="1" type="ORF">ACFWJN_20255</name>
</gene>
<dbReference type="RefSeq" id="WP_386716398.1">
    <property type="nucleotide sequence ID" value="NZ_JBHXIJ010000149.1"/>
</dbReference>
<dbReference type="EMBL" id="JBHXIJ010000149">
    <property type="protein sequence ID" value="MFD5101274.1"/>
    <property type="molecule type" value="Genomic_DNA"/>
</dbReference>
<evidence type="ECO:0000313" key="1">
    <source>
        <dbReference type="EMBL" id="MFD5101274.1"/>
    </source>
</evidence>
<comment type="caution">
    <text evidence="1">The sequence shown here is derived from an EMBL/GenBank/DDBJ whole genome shotgun (WGS) entry which is preliminary data.</text>
</comment>
<name>A0ABW6FQS1_9ACTN</name>
<evidence type="ECO:0000313" key="2">
    <source>
        <dbReference type="Proteomes" id="UP001598448"/>
    </source>
</evidence>
<accession>A0ABW6FQS1</accession>
<dbReference type="Proteomes" id="UP001598448">
    <property type="component" value="Unassembled WGS sequence"/>
</dbReference>
<keyword evidence="2" id="KW-1185">Reference proteome</keyword>
<sequence>MIPVCHLDDLPARRPVRTHRVSVDDGGFVHVQVAADLESAREGSAA</sequence>
<protein>
    <submittedName>
        <fullName evidence="1">Uncharacterized protein</fullName>
    </submittedName>
</protein>
<reference evidence="1 2" key="1">
    <citation type="submission" date="2024-09" db="EMBL/GenBank/DDBJ databases">
        <title>The Natural Products Discovery Center: Release of the First 8490 Sequenced Strains for Exploring Actinobacteria Biosynthetic Diversity.</title>
        <authorList>
            <person name="Kalkreuter E."/>
            <person name="Kautsar S.A."/>
            <person name="Yang D."/>
            <person name="Bader C.D."/>
            <person name="Teijaro C.N."/>
            <person name="Fluegel L."/>
            <person name="Davis C.M."/>
            <person name="Simpson J.R."/>
            <person name="Lauterbach L."/>
            <person name="Steele A.D."/>
            <person name="Gui C."/>
            <person name="Meng S."/>
            <person name="Li G."/>
            <person name="Viehrig K."/>
            <person name="Ye F."/>
            <person name="Su P."/>
            <person name="Kiefer A.F."/>
            <person name="Nichols A."/>
            <person name="Cepeda A.J."/>
            <person name="Yan W."/>
            <person name="Fan B."/>
            <person name="Jiang Y."/>
            <person name="Adhikari A."/>
            <person name="Zheng C.-J."/>
            <person name="Schuster L."/>
            <person name="Cowan T.M."/>
            <person name="Smanski M.J."/>
            <person name="Chevrette M.G."/>
            <person name="De Carvalho L.P.S."/>
            <person name="Shen B."/>
        </authorList>
    </citation>
    <scope>NUCLEOTIDE SEQUENCE [LARGE SCALE GENOMIC DNA]</scope>
    <source>
        <strain evidence="1 2">NPDC058348</strain>
    </source>
</reference>
<proteinExistence type="predicted"/>